<keyword evidence="10" id="KW-0496">Mitochondrion</keyword>
<dbReference type="CDD" id="cd00936">
    <property type="entry name" value="WEPRS_RNA"/>
    <property type="match status" value="3"/>
</dbReference>
<keyword evidence="7" id="KW-0547">Nucleotide-binding</keyword>
<dbReference type="Gene3D" id="1.10.287.10">
    <property type="entry name" value="S15/NS1, RNA-binding"/>
    <property type="match status" value="4"/>
</dbReference>
<keyword evidence="8" id="KW-0067">ATP-binding</keyword>
<feature type="region of interest" description="Disordered" evidence="15">
    <location>
        <begin position="705"/>
        <end position="724"/>
    </location>
</feature>
<dbReference type="PANTHER" id="PTHR43097">
    <property type="entry name" value="GLUTAMINE-TRNA LIGASE"/>
    <property type="match status" value="1"/>
</dbReference>
<sequence>MAISREFVIKANNQQLPYTTLLALAAGGFSIEKTIQLADKLQLVLDGEKIENDVIIARIIAQSSKKNEELLGKNIHEFAKIDQLLNLCQDIAVNAKEERLNDIQLAPSGLAAADRLTLADYAIFSFVHNHSQLKSKFAAIIDKVVNDGSLAAAHSQVGIYKTKTANKPQNNAAKEKKKDEGMFVELPGAEKGKVVVRFPPEASGYLHIGHAKAALLNQYYQQAFEGQLIMRFDDTNPAKENAHFEQVIKEDLKLLNIVPDRWTHSSDHFELIMSMCEKLLKEGKAYVDDTDTETMRKEREERVESKNRNNDPAKNFALWEEMKAGTPKGLTCCVRIKMDMKSNNGAMRDPTIYRCKPEEHVRTGNKYKVYPTYDFTCPIVDSIEGVTHALRTTEYHDRDDQYYFICDALGLRRPYIWEYARLNMTNTVMSKRKLTWFVDEGHVEGWDDPRLPTVRGVMRRGLTVEGLKQFIVAQGGSRSVVMMEWDKIWAFNKKVIDPIAPRYTALDTSAPLVTVNLSDNITDEVTNVALHPKNADVGSKEIHRGKKILLEQIDAAALKEGETVTFVNWGNIKINNIAKKGSLISSIDASLELDNKDYKKTTKVTWLGDVKAKDGASIAVVTADYDHIISKAVIGKDEDWKNFINYDSVKYTKMIGEPAMRNLKKGDIIQLQRKGFYIVDQVYNPKSELSGVETPLLLIAVPDGHTSKEAAPTPSSSGVPAKTSAGEGAFEAYKAIEKQGDVVRDLKAKDAKSQATKDAIAKLLELKKQYKELTGAEYKPGQPPITTAAAPVPSTSTGSGLEIYNEIEAQGNLVRELKSKDAKSQAAKDAIAKLLELKKKYKEVTGADHKPGNPPAAAAATTVPAAELYAQVEAQGLLVRDLKSKDAKSQATKDAIAKLLDLKKQYKDATGTEYKPGNAPGAAPQVTSTDIASAIDAQGNLVRELKSKDAKSQTTKDAIAKLLELKKQFKEATGHDYKPCGSSKVFRTIRVQEGTSCYRLLNGTHQFGCHANDENRNGILVEFDNLENVRNCYKPKFPSYNGKFWIMIETTKLNRETMEVVKASNCTSGLVLITSSTEFSISDNVRGSHDSNCPNEMSNVYFRDEKQPYCQNEYNEAGAILPMGLRDVNWGIQMVYVRNQTDINIMKKCHAMFNSNQNEAEYPYCGMSFKLFNSAAGSSKVCHRRGQPSSKLFEMDIDTNGPSELCSPLSGQNLFGWPTPLNNSAILTTKPKYMAISARLDSFGVIPEVSPGELSVLTSIISVIVAARTISDSLTKWSDASYLSNRHIMFSLFNGEAFDYIGSSAAVNRMRHGVFPLPVLNISQLRNIDLEQIDYVVEFQQIGTREGHKMYLHYDSDRVTADNKRIFEKIEDSMEKNGLRLDEVTRVPPASWHSFAKFNSKVQAIVLAPFEGHYNYGRVNSMLDVNKWDEASKLRAINDISASVSAVLAGAAEFVGLTPDDKVTKVDKTLVSTLFNCLVDSKFWFDCDFMKKLNGGRFYPYMDAYTMSEKSTYISVSSQNPFRLIVHWLLIFALGSDSDTLNVKDKNSCRHLSEHQAIYAYDWQPNPYTGNFSCWRSSIQNIVEHSPAFDIDDYDFSNSTYSTWTESVYSIEDIKLFLIEDNSFDWICLLAAILALIIAIFSIGRCAESTFIFDEGEPMAEIVMVEGEKSLKSERKKCYEARDYYEKCIDKYLDEGKSEKEAISYCKKERKKFDSDCPASWVSHFIRKHQFERYKQELTQKGVNIADKNALSE</sequence>
<evidence type="ECO:0000256" key="9">
    <source>
        <dbReference type="ARBA" id="ARBA00022917"/>
    </source>
</evidence>
<dbReference type="FunFam" id="3.40.50.620:FF:000070">
    <property type="entry name" value="Bifunctional glutamate/proline--tRNA ligase"/>
    <property type="match status" value="1"/>
</dbReference>
<evidence type="ECO:0000256" key="2">
    <source>
        <dbReference type="ARBA" id="ARBA00004496"/>
    </source>
</evidence>
<dbReference type="Pfam" id="PF03950">
    <property type="entry name" value="tRNA-synt_1c_C"/>
    <property type="match status" value="1"/>
</dbReference>
<keyword evidence="5" id="KW-0963">Cytoplasm</keyword>
<comment type="catalytic activity">
    <reaction evidence="14">
        <text>tRNA(Glu) + L-glutamate + ATP = L-glutamyl-tRNA(Glu) + AMP + diphosphate</text>
        <dbReference type="Rhea" id="RHEA:23540"/>
        <dbReference type="Rhea" id="RHEA-COMP:9663"/>
        <dbReference type="Rhea" id="RHEA-COMP:9680"/>
        <dbReference type="ChEBI" id="CHEBI:29985"/>
        <dbReference type="ChEBI" id="CHEBI:30616"/>
        <dbReference type="ChEBI" id="CHEBI:33019"/>
        <dbReference type="ChEBI" id="CHEBI:78442"/>
        <dbReference type="ChEBI" id="CHEBI:78520"/>
        <dbReference type="ChEBI" id="CHEBI:456215"/>
        <dbReference type="EC" id="6.1.1.17"/>
    </reaction>
</comment>
<dbReference type="PRINTS" id="PR00987">
    <property type="entry name" value="TRNASYNTHGLU"/>
</dbReference>
<evidence type="ECO:0000256" key="4">
    <source>
        <dbReference type="ARBA" id="ARBA00012835"/>
    </source>
</evidence>
<dbReference type="Pfam" id="PF00749">
    <property type="entry name" value="tRNA-synt_1c"/>
    <property type="match status" value="1"/>
</dbReference>
<protein>
    <recommendedName>
        <fullName evidence="4">glutamate--tRNA ligase</fullName>
        <ecNumber evidence="4">6.1.1.17</ecNumber>
    </recommendedName>
    <alternativeName>
        <fullName evidence="13">Glutamyl-tRNA synthetase</fullName>
    </alternativeName>
</protein>
<feature type="domain" description="WHEP-TRS" evidence="17">
    <location>
        <begin position="927"/>
        <end position="983"/>
    </location>
</feature>
<keyword evidence="6" id="KW-0436">Ligase</keyword>
<evidence type="ECO:0000256" key="7">
    <source>
        <dbReference type="ARBA" id="ARBA00022741"/>
    </source>
</evidence>
<feature type="domain" description="WHEP-TRS" evidence="17">
    <location>
        <begin position="728"/>
        <end position="784"/>
    </location>
</feature>
<comment type="subcellular location">
    <subcellularLocation>
        <location evidence="2">Cytoplasm</location>
    </subcellularLocation>
    <subcellularLocation>
        <location evidence="1">Mitochondrion</location>
    </subcellularLocation>
</comment>
<dbReference type="Pfam" id="PF00458">
    <property type="entry name" value="WHEP-TRS"/>
    <property type="match status" value="4"/>
</dbReference>
<dbReference type="InterPro" id="IPR011035">
    <property type="entry name" value="Ribosomal_bL25/Gln-tRNA_synth"/>
</dbReference>
<dbReference type="EMBL" id="CADEPM010000011">
    <property type="protein sequence ID" value="CAB3410817.1"/>
    <property type="molecule type" value="Genomic_DNA"/>
</dbReference>
<dbReference type="InterPro" id="IPR020058">
    <property type="entry name" value="Glu/Gln-tRNA-synth_Ib_cat-dom"/>
</dbReference>
<dbReference type="InterPro" id="IPR036549">
    <property type="entry name" value="CX6/COA6-like_sf"/>
</dbReference>
<dbReference type="InterPro" id="IPR020059">
    <property type="entry name" value="Glu/Gln-tRNA-synth_Ib_codon-bd"/>
</dbReference>
<accession>A0A8S1FDX8</accession>
<dbReference type="InterPro" id="IPR050132">
    <property type="entry name" value="Gln/Glu-tRNA_Ligase"/>
</dbReference>
<dbReference type="Pfam" id="PF05450">
    <property type="entry name" value="Nicastrin"/>
    <property type="match status" value="1"/>
</dbReference>
<dbReference type="InterPro" id="IPR000738">
    <property type="entry name" value="WHEP-TRS_dom"/>
</dbReference>
<evidence type="ECO:0000313" key="19">
    <source>
        <dbReference type="Proteomes" id="UP000494206"/>
    </source>
</evidence>
<dbReference type="GO" id="GO:0005829">
    <property type="term" value="C:cytosol"/>
    <property type="evidence" value="ECO:0007669"/>
    <property type="project" value="TreeGrafter"/>
</dbReference>
<evidence type="ECO:0000256" key="3">
    <source>
        <dbReference type="ARBA" id="ARBA00008927"/>
    </source>
</evidence>
<evidence type="ECO:0000256" key="13">
    <source>
        <dbReference type="ARBA" id="ARBA00030865"/>
    </source>
</evidence>
<dbReference type="PANTHER" id="PTHR43097:SF5">
    <property type="entry name" value="GLUTAMATE--TRNA LIGASE"/>
    <property type="match status" value="1"/>
</dbReference>
<proteinExistence type="inferred from homology"/>
<dbReference type="SUPFAM" id="SSF53187">
    <property type="entry name" value="Zn-dependent exopeptidases"/>
    <property type="match status" value="1"/>
</dbReference>
<dbReference type="GO" id="GO:0006424">
    <property type="term" value="P:glutamyl-tRNA aminoacylation"/>
    <property type="evidence" value="ECO:0007669"/>
    <property type="project" value="InterPro"/>
</dbReference>
<dbReference type="NCBIfam" id="TIGR00463">
    <property type="entry name" value="gltX_arch"/>
    <property type="match status" value="1"/>
</dbReference>
<dbReference type="EC" id="6.1.1.17" evidence="4"/>
<dbReference type="Pfam" id="PF20974">
    <property type="entry name" value="tRNA-synt_1c_C2"/>
    <property type="match status" value="1"/>
</dbReference>
<evidence type="ECO:0000256" key="5">
    <source>
        <dbReference type="ARBA" id="ARBA00022490"/>
    </source>
</evidence>
<keyword evidence="11" id="KW-0030">Aminoacyl-tRNA synthetase</keyword>
<dbReference type="PROSITE" id="PS51185">
    <property type="entry name" value="WHEP_TRS_2"/>
    <property type="match status" value="4"/>
</dbReference>
<dbReference type="SUPFAM" id="SSF47060">
    <property type="entry name" value="S15/NS1 RNA-binding domain"/>
    <property type="match status" value="4"/>
</dbReference>
<evidence type="ECO:0000256" key="16">
    <source>
        <dbReference type="SAM" id="Phobius"/>
    </source>
</evidence>
<evidence type="ECO:0000256" key="11">
    <source>
        <dbReference type="ARBA" id="ARBA00023146"/>
    </source>
</evidence>
<dbReference type="InterPro" id="IPR020056">
    <property type="entry name" value="Rbsml_bL25/Gln-tRNA_synth_N"/>
</dbReference>
<evidence type="ECO:0000259" key="17">
    <source>
        <dbReference type="PROSITE" id="PS51185"/>
    </source>
</evidence>
<dbReference type="Gene3D" id="2.40.240.10">
    <property type="entry name" value="Ribosomal Protein L25, Chain P"/>
    <property type="match status" value="1"/>
</dbReference>
<dbReference type="SUPFAM" id="SSF52374">
    <property type="entry name" value="Nucleotidylyl transferase"/>
    <property type="match status" value="1"/>
</dbReference>
<evidence type="ECO:0000256" key="1">
    <source>
        <dbReference type="ARBA" id="ARBA00004173"/>
    </source>
</evidence>
<dbReference type="GO" id="GO:0005739">
    <property type="term" value="C:mitochondrion"/>
    <property type="evidence" value="ECO:0007669"/>
    <property type="project" value="UniProtKB-SubCell"/>
</dbReference>
<dbReference type="HAMAP" id="MF_02076">
    <property type="entry name" value="Glu_tRNA_synth_type2"/>
    <property type="match status" value="1"/>
</dbReference>
<dbReference type="InterPro" id="IPR048280">
    <property type="entry name" value="COX6B-like"/>
</dbReference>
<dbReference type="InterPro" id="IPR004526">
    <property type="entry name" value="Glu-tRNA-synth_arc/euk"/>
</dbReference>
<dbReference type="SMART" id="SM00991">
    <property type="entry name" value="WHEP-TRS"/>
    <property type="match status" value="4"/>
</dbReference>
<dbReference type="Gene3D" id="1.10.10.140">
    <property type="entry name" value="Cytochrome c oxidase, subunit VIb"/>
    <property type="match status" value="1"/>
</dbReference>
<feature type="domain" description="WHEP-TRS" evidence="17">
    <location>
        <begin position="864"/>
        <end position="920"/>
    </location>
</feature>
<dbReference type="PROSITE" id="PS00178">
    <property type="entry name" value="AA_TRNA_LIGASE_I"/>
    <property type="match status" value="1"/>
</dbReference>
<keyword evidence="19" id="KW-1185">Reference proteome</keyword>
<dbReference type="GO" id="GO:0005524">
    <property type="term" value="F:ATP binding"/>
    <property type="evidence" value="ECO:0007669"/>
    <property type="project" value="UniProtKB-KW"/>
</dbReference>
<evidence type="ECO:0000256" key="15">
    <source>
        <dbReference type="SAM" id="MobiDB-lite"/>
    </source>
</evidence>
<keyword evidence="16" id="KW-0472">Membrane</keyword>
<dbReference type="Gene3D" id="1.20.1050.130">
    <property type="match status" value="1"/>
</dbReference>
<dbReference type="CDD" id="cd00807">
    <property type="entry name" value="GlnRS_core"/>
    <property type="match status" value="1"/>
</dbReference>
<dbReference type="Pfam" id="PF18266">
    <property type="entry name" value="Ncstrn_small"/>
    <property type="match status" value="1"/>
</dbReference>
<dbReference type="SUPFAM" id="SSF47694">
    <property type="entry name" value="Cytochrome c oxidase subunit h"/>
    <property type="match status" value="1"/>
</dbReference>
<dbReference type="FunFam" id="1.10.287.10:FF:000013">
    <property type="entry name" value="Glutamyl(E) Amino-acyl tRNA Synthetase"/>
    <property type="match status" value="4"/>
</dbReference>
<gene>
    <name evidence="18" type="ORF">CBOVIS_LOCUS12282</name>
</gene>
<dbReference type="Proteomes" id="UP000494206">
    <property type="component" value="Unassembled WGS sequence"/>
</dbReference>
<organism evidence="18 19">
    <name type="scientific">Caenorhabditis bovis</name>
    <dbReference type="NCBI Taxonomy" id="2654633"/>
    <lineage>
        <taxon>Eukaryota</taxon>
        <taxon>Metazoa</taxon>
        <taxon>Ecdysozoa</taxon>
        <taxon>Nematoda</taxon>
        <taxon>Chromadorea</taxon>
        <taxon>Rhabditida</taxon>
        <taxon>Rhabditina</taxon>
        <taxon>Rhabditomorpha</taxon>
        <taxon>Rhabditoidea</taxon>
        <taxon>Rhabditidae</taxon>
        <taxon>Peloderinae</taxon>
        <taxon>Caenorhabditis</taxon>
    </lineage>
</organism>
<evidence type="ECO:0000256" key="8">
    <source>
        <dbReference type="ARBA" id="ARBA00022840"/>
    </source>
</evidence>
<comment type="caution">
    <text evidence="18">The sequence shown here is derived from an EMBL/GenBank/DDBJ whole genome shotgun (WGS) entry which is preliminary data.</text>
</comment>
<feature type="region of interest" description="Disordered" evidence="15">
    <location>
        <begin position="291"/>
        <end position="310"/>
    </location>
</feature>
<dbReference type="InterPro" id="IPR014729">
    <property type="entry name" value="Rossmann-like_a/b/a_fold"/>
</dbReference>
<keyword evidence="9" id="KW-0648">Protein biosynthesis</keyword>
<dbReference type="SUPFAM" id="SSF50715">
    <property type="entry name" value="Ribosomal protein L25-like"/>
    <property type="match status" value="1"/>
</dbReference>
<comment type="similarity">
    <text evidence="3">Belongs to the class-I aminoacyl-tRNA synthetase family. Glutamate--tRNA ligase type 2 subfamily.</text>
</comment>
<feature type="transmembrane region" description="Helical" evidence="16">
    <location>
        <begin position="1624"/>
        <end position="1643"/>
    </location>
</feature>
<dbReference type="InterPro" id="IPR001412">
    <property type="entry name" value="aa-tRNA-synth_I_CS"/>
</dbReference>
<evidence type="ECO:0000256" key="12">
    <source>
        <dbReference type="ARBA" id="ARBA00023157"/>
    </source>
</evidence>
<dbReference type="GO" id="GO:0004818">
    <property type="term" value="F:glutamate-tRNA ligase activity"/>
    <property type="evidence" value="ECO:0007669"/>
    <property type="project" value="UniProtKB-EC"/>
</dbReference>
<evidence type="ECO:0000256" key="10">
    <source>
        <dbReference type="ARBA" id="ARBA00023128"/>
    </source>
</evidence>
<dbReference type="InterPro" id="IPR000924">
    <property type="entry name" value="Glu/Gln-tRNA-synth"/>
</dbReference>
<keyword evidence="16" id="KW-0812">Transmembrane</keyword>
<dbReference type="GO" id="GO:0017101">
    <property type="term" value="C:aminoacyl-tRNA synthetase multienzyme complex"/>
    <property type="evidence" value="ECO:0007669"/>
    <property type="project" value="UniProtKB-ARBA"/>
</dbReference>
<evidence type="ECO:0000313" key="18">
    <source>
        <dbReference type="EMBL" id="CAB3410817.1"/>
    </source>
</evidence>
<keyword evidence="16" id="KW-1133">Transmembrane helix</keyword>
<dbReference type="GO" id="GO:0017102">
    <property type="term" value="C:methionyl glutamyl tRNA synthetase complex"/>
    <property type="evidence" value="ECO:0007669"/>
    <property type="project" value="TreeGrafter"/>
</dbReference>
<dbReference type="OrthoDB" id="1350766at2759"/>
<dbReference type="Gene3D" id="3.40.630.10">
    <property type="entry name" value="Zn peptidases"/>
    <property type="match status" value="1"/>
</dbReference>
<keyword evidence="12" id="KW-1015">Disulfide bond</keyword>
<evidence type="ECO:0000256" key="14">
    <source>
        <dbReference type="ARBA" id="ARBA00048351"/>
    </source>
</evidence>
<dbReference type="InterPro" id="IPR041084">
    <property type="entry name" value="Ncstrn_small"/>
</dbReference>
<dbReference type="InterPro" id="IPR009068">
    <property type="entry name" value="uS15_NS1_RNA-bd_sf"/>
</dbReference>
<dbReference type="Pfam" id="PF02297">
    <property type="entry name" value="COX6B"/>
    <property type="match status" value="1"/>
</dbReference>
<name>A0A8S1FDX8_9PELO</name>
<feature type="domain" description="WHEP-TRS" evidence="17">
    <location>
        <begin position="799"/>
        <end position="855"/>
    </location>
</feature>
<evidence type="ECO:0000256" key="6">
    <source>
        <dbReference type="ARBA" id="ARBA00022598"/>
    </source>
</evidence>
<reference evidence="18 19" key="1">
    <citation type="submission" date="2020-04" db="EMBL/GenBank/DDBJ databases">
        <authorList>
            <person name="Laetsch R D."/>
            <person name="Stevens L."/>
            <person name="Kumar S."/>
            <person name="Blaxter L. M."/>
        </authorList>
    </citation>
    <scope>NUCLEOTIDE SEQUENCE [LARGE SCALE GENOMIC DNA]</scope>
</reference>
<dbReference type="Gene3D" id="3.40.50.620">
    <property type="entry name" value="HUPs"/>
    <property type="match status" value="1"/>
</dbReference>
<dbReference type="InterPro" id="IPR049437">
    <property type="entry name" value="tRNA-synt_1c_C2"/>
</dbReference>